<feature type="non-terminal residue" evidence="2">
    <location>
        <position position="1"/>
    </location>
</feature>
<evidence type="ECO:0000256" key="1">
    <source>
        <dbReference type="SAM" id="MobiDB-lite"/>
    </source>
</evidence>
<dbReference type="Proteomes" id="UP001302745">
    <property type="component" value="Unassembled WGS sequence"/>
</dbReference>
<keyword evidence="3" id="KW-1185">Reference proteome</keyword>
<organism evidence="2 3">
    <name type="scientific">Chaetomidium leptoderma</name>
    <dbReference type="NCBI Taxonomy" id="669021"/>
    <lineage>
        <taxon>Eukaryota</taxon>
        <taxon>Fungi</taxon>
        <taxon>Dikarya</taxon>
        <taxon>Ascomycota</taxon>
        <taxon>Pezizomycotina</taxon>
        <taxon>Sordariomycetes</taxon>
        <taxon>Sordariomycetidae</taxon>
        <taxon>Sordariales</taxon>
        <taxon>Chaetomiaceae</taxon>
        <taxon>Chaetomidium</taxon>
    </lineage>
</organism>
<evidence type="ECO:0000313" key="3">
    <source>
        <dbReference type="Proteomes" id="UP001302745"/>
    </source>
</evidence>
<dbReference type="EMBL" id="MU857436">
    <property type="protein sequence ID" value="KAK4148389.1"/>
    <property type="molecule type" value="Genomic_DNA"/>
</dbReference>
<dbReference type="AlphaFoldDB" id="A0AAN6ZSG2"/>
<proteinExistence type="predicted"/>
<name>A0AAN6ZSG2_9PEZI</name>
<comment type="caution">
    <text evidence="2">The sequence shown here is derived from an EMBL/GenBank/DDBJ whole genome shotgun (WGS) entry which is preliminary data.</text>
</comment>
<protein>
    <submittedName>
        <fullName evidence="2">Uncharacterized protein</fullName>
    </submittedName>
</protein>
<gene>
    <name evidence="2" type="ORF">C8A00DRAFT_19771</name>
</gene>
<sequence length="134" mass="14836">DGQRIKSFSDKELSRYRRKGEPDGYRRLTLDGLEFPVIRRKDVPTGVVKVPLTLYQDGLEPREASLLAGSMGMQVIDEGEDQTAAQPASGWWLLLDNPNEKAPVPTPPRAYPPARQRPPPTRRLGARGGSETTA</sequence>
<reference evidence="2" key="2">
    <citation type="submission" date="2023-05" db="EMBL/GenBank/DDBJ databases">
        <authorList>
            <consortium name="Lawrence Berkeley National Laboratory"/>
            <person name="Steindorff A."/>
            <person name="Hensen N."/>
            <person name="Bonometti L."/>
            <person name="Westerberg I."/>
            <person name="Brannstrom I.O."/>
            <person name="Guillou S."/>
            <person name="Cros-Aarteil S."/>
            <person name="Calhoun S."/>
            <person name="Haridas S."/>
            <person name="Kuo A."/>
            <person name="Mondo S."/>
            <person name="Pangilinan J."/>
            <person name="Riley R."/>
            <person name="Labutti K."/>
            <person name="Andreopoulos B."/>
            <person name="Lipzen A."/>
            <person name="Chen C."/>
            <person name="Yanf M."/>
            <person name="Daum C."/>
            <person name="Ng V."/>
            <person name="Clum A."/>
            <person name="Ohm R."/>
            <person name="Martin F."/>
            <person name="Silar P."/>
            <person name="Natvig D."/>
            <person name="Lalanne C."/>
            <person name="Gautier V."/>
            <person name="Ament-Velasquez S.L."/>
            <person name="Kruys A."/>
            <person name="Hutchinson M.I."/>
            <person name="Powell A.J."/>
            <person name="Barry K."/>
            <person name="Miller A.N."/>
            <person name="Grigoriev I.V."/>
            <person name="Debuchy R."/>
            <person name="Gladieux P."/>
            <person name="Thoren M.H."/>
            <person name="Johannesson H."/>
        </authorList>
    </citation>
    <scope>NUCLEOTIDE SEQUENCE</scope>
    <source>
        <strain evidence="2">CBS 538.74</strain>
    </source>
</reference>
<reference evidence="2" key="1">
    <citation type="journal article" date="2023" name="Mol. Phylogenet. Evol.">
        <title>Genome-scale phylogeny and comparative genomics of the fungal order Sordariales.</title>
        <authorList>
            <person name="Hensen N."/>
            <person name="Bonometti L."/>
            <person name="Westerberg I."/>
            <person name="Brannstrom I.O."/>
            <person name="Guillou S."/>
            <person name="Cros-Aarteil S."/>
            <person name="Calhoun S."/>
            <person name="Haridas S."/>
            <person name="Kuo A."/>
            <person name="Mondo S."/>
            <person name="Pangilinan J."/>
            <person name="Riley R."/>
            <person name="LaButti K."/>
            <person name="Andreopoulos B."/>
            <person name="Lipzen A."/>
            <person name="Chen C."/>
            <person name="Yan M."/>
            <person name="Daum C."/>
            <person name="Ng V."/>
            <person name="Clum A."/>
            <person name="Steindorff A."/>
            <person name="Ohm R.A."/>
            <person name="Martin F."/>
            <person name="Silar P."/>
            <person name="Natvig D.O."/>
            <person name="Lalanne C."/>
            <person name="Gautier V."/>
            <person name="Ament-Velasquez S.L."/>
            <person name="Kruys A."/>
            <person name="Hutchinson M.I."/>
            <person name="Powell A.J."/>
            <person name="Barry K."/>
            <person name="Miller A.N."/>
            <person name="Grigoriev I.V."/>
            <person name="Debuchy R."/>
            <person name="Gladieux P."/>
            <person name="Hiltunen Thoren M."/>
            <person name="Johannesson H."/>
        </authorList>
    </citation>
    <scope>NUCLEOTIDE SEQUENCE</scope>
    <source>
        <strain evidence="2">CBS 538.74</strain>
    </source>
</reference>
<evidence type="ECO:0000313" key="2">
    <source>
        <dbReference type="EMBL" id="KAK4148389.1"/>
    </source>
</evidence>
<dbReference type="InterPro" id="IPR025533">
    <property type="entry name" value="DUF4419"/>
</dbReference>
<feature type="region of interest" description="Disordered" evidence="1">
    <location>
        <begin position="1"/>
        <end position="23"/>
    </location>
</feature>
<dbReference type="Pfam" id="PF14388">
    <property type="entry name" value="DUF4419"/>
    <property type="match status" value="1"/>
</dbReference>
<accession>A0AAN6ZSG2</accession>
<feature type="region of interest" description="Disordered" evidence="1">
    <location>
        <begin position="96"/>
        <end position="134"/>
    </location>
</feature>
<feature type="compositionally biased region" description="Pro residues" evidence="1">
    <location>
        <begin position="104"/>
        <end position="121"/>
    </location>
</feature>